<dbReference type="EMBL" id="CP132309">
    <property type="protein sequence ID" value="WLS01350.1"/>
    <property type="molecule type" value="Genomic_DNA"/>
</dbReference>
<protein>
    <submittedName>
        <fullName evidence="1">Uncharacterized protein</fullName>
    </submittedName>
</protein>
<accession>A0AA50CVK6</accession>
<organism evidence="1 2">
    <name type="scientific">Shinella sumterensis</name>
    <dbReference type="NCBI Taxonomy" id="1967501"/>
    <lineage>
        <taxon>Bacteria</taxon>
        <taxon>Pseudomonadati</taxon>
        <taxon>Pseudomonadota</taxon>
        <taxon>Alphaproteobacteria</taxon>
        <taxon>Hyphomicrobiales</taxon>
        <taxon>Rhizobiaceae</taxon>
        <taxon>Shinella</taxon>
    </lineage>
</organism>
<dbReference type="Proteomes" id="UP001234585">
    <property type="component" value="Plasmid unnamed7"/>
</dbReference>
<geneLocation type="plasmid" evidence="1 2">
    <name>unnamed7</name>
</geneLocation>
<dbReference type="RefSeq" id="WP_306041768.1">
    <property type="nucleotide sequence ID" value="NZ_CP132309.1"/>
</dbReference>
<keyword evidence="1" id="KW-0614">Plasmid</keyword>
<gene>
    <name evidence="1" type="ORF">Q9313_28550</name>
</gene>
<evidence type="ECO:0000313" key="2">
    <source>
        <dbReference type="Proteomes" id="UP001234585"/>
    </source>
</evidence>
<evidence type="ECO:0000313" key="1">
    <source>
        <dbReference type="EMBL" id="WLS01350.1"/>
    </source>
</evidence>
<sequence>MTTINAMATGMSHPHSPLGHGAFDLDHLAGPIRVTYRSGPAPAVDDQ</sequence>
<keyword evidence="2" id="KW-1185">Reference proteome</keyword>
<name>A0AA50CVK6_9HYPH</name>
<dbReference type="AlphaFoldDB" id="A0AA50CVK6"/>
<proteinExistence type="predicted"/>
<reference evidence="1 2" key="1">
    <citation type="submission" date="2023-08" db="EMBL/GenBank/DDBJ databases">
        <title>Pathogen: clinical or host-associated sample.</title>
        <authorList>
            <person name="Hergert J."/>
            <person name="Casey R."/>
            <person name="Wagner J."/>
            <person name="Young E.L."/>
            <person name="Oakeson K.F."/>
        </authorList>
    </citation>
    <scope>NUCLEOTIDE SEQUENCE [LARGE SCALE GENOMIC DNA]</scope>
    <source>
        <strain evidence="1 2">1760953</strain>
        <plasmid evidence="1 2">unnamed7</plasmid>
    </source>
</reference>